<organism evidence="7 8">
    <name type="scientific">Chlorella sorokiniana</name>
    <name type="common">Freshwater green alga</name>
    <dbReference type="NCBI Taxonomy" id="3076"/>
    <lineage>
        <taxon>Eukaryota</taxon>
        <taxon>Viridiplantae</taxon>
        <taxon>Chlorophyta</taxon>
        <taxon>core chlorophytes</taxon>
        <taxon>Trebouxiophyceae</taxon>
        <taxon>Chlorellales</taxon>
        <taxon>Chlorellaceae</taxon>
        <taxon>Chlorella clade</taxon>
        <taxon>Chlorella</taxon>
    </lineage>
</organism>
<feature type="compositionally biased region" description="Basic and acidic residues" evidence="5">
    <location>
        <begin position="1"/>
        <end position="12"/>
    </location>
</feature>
<dbReference type="PANTHER" id="PTHR32379:SF1">
    <property type="entry name" value="GUANIDINOACETATE N-METHYLTRANSFERASE"/>
    <property type="match status" value="1"/>
</dbReference>
<feature type="domain" description="RMT2" evidence="6">
    <location>
        <begin position="136"/>
        <end position="355"/>
    </location>
</feature>
<evidence type="ECO:0000256" key="2">
    <source>
        <dbReference type="ARBA" id="ARBA00022679"/>
    </source>
</evidence>
<protein>
    <submittedName>
        <fullName evidence="7">Arginine N-methyltransferase 2</fullName>
    </submittedName>
</protein>
<proteinExistence type="predicted"/>
<evidence type="ECO:0000259" key="6">
    <source>
        <dbReference type="PROSITE" id="PS51559"/>
    </source>
</evidence>
<evidence type="ECO:0000313" key="7">
    <source>
        <dbReference type="EMBL" id="PRW50850.1"/>
    </source>
</evidence>
<dbReference type="InterPro" id="IPR026480">
    <property type="entry name" value="RMT2_dom"/>
</dbReference>
<dbReference type="PROSITE" id="PS50297">
    <property type="entry name" value="ANK_REP_REGION"/>
    <property type="match status" value="1"/>
</dbReference>
<dbReference type="GO" id="GO:0005737">
    <property type="term" value="C:cytoplasm"/>
    <property type="evidence" value="ECO:0007669"/>
    <property type="project" value="TreeGrafter"/>
</dbReference>
<dbReference type="Pfam" id="PF12796">
    <property type="entry name" value="Ank_2"/>
    <property type="match status" value="1"/>
</dbReference>
<name>A0A2P6TND8_CHLSO</name>
<comment type="caution">
    <text evidence="7">The sequence shown here is derived from an EMBL/GenBank/DDBJ whole genome shotgun (WGS) entry which is preliminary data.</text>
</comment>
<dbReference type="CDD" id="cd02440">
    <property type="entry name" value="AdoMet_MTases"/>
    <property type="match status" value="1"/>
</dbReference>
<dbReference type="SUPFAM" id="SSF53335">
    <property type="entry name" value="S-adenosyl-L-methionine-dependent methyltransferases"/>
    <property type="match status" value="1"/>
</dbReference>
<sequence>MAQGQPEERQDAADIAQHPQDGAEEAPSAEERLMAAAAAGDGPLVAQLLRDGAEPACETEEGITPLMLAAESGSAEAVQALLEAGATWHAQDRDGHTAGEYASGAKQRHILQQLLDWAVRAELLLGTISRREREGEPPVNRDYLSSSIRYEEGEAGGKLMDEQGEAVMMGWETPLMERHAAIICASGGDVLNVGFGMGIIDGFIQTHKPRSHTIIEAHPDVYKYACSQGWDKKPGVRLLHGRWQDVVDELGPFDGIFFDTYGEYYEDMHDFHEKLPKLLRPGGVYSFFNGLAPDNMFFHLVYGEIARLELGRLGLETSYAPMPMDASAAKIWEGVANRYWRLPVYFVPTCLMKGLAGEAAAATTDAGQLPAAAPAAGAAAAAAAAAACTR</sequence>
<dbReference type="PROSITE" id="PS50088">
    <property type="entry name" value="ANK_REPEAT"/>
    <property type="match status" value="1"/>
</dbReference>
<accession>A0A2P6TND8</accession>
<dbReference type="GO" id="GO:0032259">
    <property type="term" value="P:methylation"/>
    <property type="evidence" value="ECO:0007669"/>
    <property type="project" value="UniProtKB-KW"/>
</dbReference>
<reference evidence="7 8" key="1">
    <citation type="journal article" date="2018" name="Plant J.">
        <title>Genome sequences of Chlorella sorokiniana UTEX 1602 and Micractinium conductrix SAG 241.80: implications to maltose excretion by a green alga.</title>
        <authorList>
            <person name="Arriola M.B."/>
            <person name="Velmurugan N."/>
            <person name="Zhang Y."/>
            <person name="Plunkett M.H."/>
            <person name="Hondzo H."/>
            <person name="Barney B.M."/>
        </authorList>
    </citation>
    <scope>NUCLEOTIDE SEQUENCE [LARGE SCALE GENOMIC DNA]</scope>
    <source>
        <strain evidence="8">UTEX 1602</strain>
    </source>
</reference>
<evidence type="ECO:0000256" key="4">
    <source>
        <dbReference type="PROSITE-ProRule" id="PRU00023"/>
    </source>
</evidence>
<feature type="repeat" description="ANK" evidence="4">
    <location>
        <begin position="61"/>
        <end position="93"/>
    </location>
</feature>
<evidence type="ECO:0000313" key="8">
    <source>
        <dbReference type="Proteomes" id="UP000239899"/>
    </source>
</evidence>
<feature type="region of interest" description="Disordered" evidence="5">
    <location>
        <begin position="1"/>
        <end position="32"/>
    </location>
</feature>
<dbReference type="SUPFAM" id="SSF48403">
    <property type="entry name" value="Ankyrin repeat"/>
    <property type="match status" value="1"/>
</dbReference>
<dbReference type="GO" id="GO:0008757">
    <property type="term" value="F:S-adenosylmethionine-dependent methyltransferase activity"/>
    <property type="evidence" value="ECO:0007669"/>
    <property type="project" value="TreeGrafter"/>
</dbReference>
<dbReference type="SMART" id="SM00248">
    <property type="entry name" value="ANK"/>
    <property type="match status" value="2"/>
</dbReference>
<keyword evidence="8" id="KW-1185">Reference proteome</keyword>
<keyword evidence="3" id="KW-0949">S-adenosyl-L-methionine</keyword>
<dbReference type="AlphaFoldDB" id="A0A2P6TND8"/>
<dbReference type="InterPro" id="IPR051038">
    <property type="entry name" value="RMT2/GAMT_Mtase"/>
</dbReference>
<dbReference type="GO" id="GO:0005634">
    <property type="term" value="C:nucleus"/>
    <property type="evidence" value="ECO:0007669"/>
    <property type="project" value="TreeGrafter"/>
</dbReference>
<dbReference type="STRING" id="3076.A0A2P6TND8"/>
<evidence type="ECO:0000256" key="5">
    <source>
        <dbReference type="SAM" id="MobiDB-lite"/>
    </source>
</evidence>
<gene>
    <name evidence="7" type="ORF">C2E21_5435</name>
</gene>
<dbReference type="InterPro" id="IPR036770">
    <property type="entry name" value="Ankyrin_rpt-contain_sf"/>
</dbReference>
<keyword evidence="4" id="KW-0040">ANK repeat</keyword>
<dbReference type="Proteomes" id="UP000239899">
    <property type="component" value="Unassembled WGS sequence"/>
</dbReference>
<dbReference type="InterPro" id="IPR029063">
    <property type="entry name" value="SAM-dependent_MTases_sf"/>
</dbReference>
<evidence type="ECO:0000256" key="3">
    <source>
        <dbReference type="ARBA" id="ARBA00022691"/>
    </source>
</evidence>
<dbReference type="InterPro" id="IPR002110">
    <property type="entry name" value="Ankyrin_rpt"/>
</dbReference>
<dbReference type="Gene3D" id="3.40.50.150">
    <property type="entry name" value="Vaccinia Virus protein VP39"/>
    <property type="match status" value="1"/>
</dbReference>
<dbReference type="PANTHER" id="PTHR32379">
    <property type="entry name" value="GUANIDINOACETATE N-METHYLTRANSFERASE"/>
    <property type="match status" value="1"/>
</dbReference>
<keyword evidence="1" id="KW-0489">Methyltransferase</keyword>
<dbReference type="PROSITE" id="PS51559">
    <property type="entry name" value="SAM_RMT2"/>
    <property type="match status" value="1"/>
</dbReference>
<dbReference type="OrthoDB" id="19014at2759"/>
<dbReference type="Gene3D" id="1.25.40.20">
    <property type="entry name" value="Ankyrin repeat-containing domain"/>
    <property type="match status" value="1"/>
</dbReference>
<keyword evidence="2" id="KW-0808">Transferase</keyword>
<evidence type="ECO:0000256" key="1">
    <source>
        <dbReference type="ARBA" id="ARBA00022603"/>
    </source>
</evidence>
<dbReference type="EMBL" id="LHPG02000010">
    <property type="protein sequence ID" value="PRW50850.1"/>
    <property type="molecule type" value="Genomic_DNA"/>
</dbReference>